<sequence>MATSSILGGEHAPITPKGTDAESLGPSDSSDSGSDASGDNRAAAEGGLETPTNADILPDRVGVLPDAAAEVANSVDDPEALSAQDLADEVAADGEGEEEAGGVGGREEGGEGGKGREGEGEGRRQR</sequence>
<gene>
    <name evidence="2" type="ORF">GGD71_006339</name>
</gene>
<feature type="region of interest" description="Disordered" evidence="1">
    <location>
        <begin position="1"/>
        <end position="126"/>
    </location>
</feature>
<name>A0A840FSD6_9BURK</name>
<evidence type="ECO:0000313" key="3">
    <source>
        <dbReference type="Proteomes" id="UP000524450"/>
    </source>
</evidence>
<dbReference type="AlphaFoldDB" id="A0A840FSD6"/>
<accession>A0A840FSD6</accession>
<dbReference type="Proteomes" id="UP000524450">
    <property type="component" value="Unassembled WGS sequence"/>
</dbReference>
<feature type="compositionally biased region" description="Basic and acidic residues" evidence="1">
    <location>
        <begin position="105"/>
        <end position="126"/>
    </location>
</feature>
<organism evidence="2 3">
    <name type="scientific">Variovorax guangxiensis</name>
    <dbReference type="NCBI Taxonomy" id="1775474"/>
    <lineage>
        <taxon>Bacteria</taxon>
        <taxon>Pseudomonadati</taxon>
        <taxon>Pseudomonadota</taxon>
        <taxon>Betaproteobacteria</taxon>
        <taxon>Burkholderiales</taxon>
        <taxon>Comamonadaceae</taxon>
        <taxon>Variovorax</taxon>
    </lineage>
</organism>
<dbReference type="EMBL" id="JACIFZ010000013">
    <property type="protein sequence ID" value="MBB4225526.1"/>
    <property type="molecule type" value="Genomic_DNA"/>
</dbReference>
<proteinExistence type="predicted"/>
<protein>
    <submittedName>
        <fullName evidence="2">Uncharacterized protein</fullName>
    </submittedName>
</protein>
<comment type="caution">
    <text evidence="2">The sequence shown here is derived from an EMBL/GenBank/DDBJ whole genome shotgun (WGS) entry which is preliminary data.</text>
</comment>
<evidence type="ECO:0000256" key="1">
    <source>
        <dbReference type="SAM" id="MobiDB-lite"/>
    </source>
</evidence>
<evidence type="ECO:0000313" key="2">
    <source>
        <dbReference type="EMBL" id="MBB4225526.1"/>
    </source>
</evidence>
<dbReference type="RefSeq" id="WP_260319565.1">
    <property type="nucleotide sequence ID" value="NZ_JACIFZ010000013.1"/>
</dbReference>
<reference evidence="2 3" key="1">
    <citation type="submission" date="2020-08" db="EMBL/GenBank/DDBJ databases">
        <title>Genomic Encyclopedia of Type Strains, Phase IV (KMG-V): Genome sequencing to study the core and pangenomes of soil and plant-associated prokaryotes.</title>
        <authorList>
            <person name="Whitman W."/>
        </authorList>
    </citation>
    <scope>NUCLEOTIDE SEQUENCE [LARGE SCALE GENOMIC DNA]</scope>
    <source>
        <strain evidence="2 3">34/80</strain>
    </source>
</reference>
<feature type="compositionally biased region" description="Acidic residues" evidence="1">
    <location>
        <begin position="86"/>
        <end position="100"/>
    </location>
</feature>
<feature type="compositionally biased region" description="Low complexity" evidence="1">
    <location>
        <begin position="23"/>
        <end position="44"/>
    </location>
</feature>